<evidence type="ECO:0000313" key="2">
    <source>
        <dbReference type="EMBL" id="GAA3741615.1"/>
    </source>
</evidence>
<evidence type="ECO:0000313" key="3">
    <source>
        <dbReference type="Proteomes" id="UP001501004"/>
    </source>
</evidence>
<keyword evidence="3" id="KW-1185">Reference proteome</keyword>
<feature type="chain" id="PRO_5046414184" evidence="1">
    <location>
        <begin position="22"/>
        <end position="68"/>
    </location>
</feature>
<sequence length="68" mass="7044">MPASIALAIGFGMLVMSRPSAGQSPHSTMSAPQTMNAPTAPAKFAWFWPAATRSAAPGVDQAIEIGMR</sequence>
<keyword evidence="1" id="KW-0732">Signal</keyword>
<dbReference type="EMBL" id="BAABAE010000003">
    <property type="protein sequence ID" value="GAA3741615.1"/>
    <property type="molecule type" value="Genomic_DNA"/>
</dbReference>
<accession>A0ABP7FK78</accession>
<protein>
    <submittedName>
        <fullName evidence="2">Uncharacterized protein</fullName>
    </submittedName>
</protein>
<proteinExistence type="predicted"/>
<reference evidence="3" key="1">
    <citation type="journal article" date="2019" name="Int. J. Syst. Evol. Microbiol.">
        <title>The Global Catalogue of Microorganisms (GCM) 10K type strain sequencing project: providing services to taxonomists for standard genome sequencing and annotation.</title>
        <authorList>
            <consortium name="The Broad Institute Genomics Platform"/>
            <consortium name="The Broad Institute Genome Sequencing Center for Infectious Disease"/>
            <person name="Wu L."/>
            <person name="Ma J."/>
        </authorList>
    </citation>
    <scope>NUCLEOTIDE SEQUENCE [LARGE SCALE GENOMIC DNA]</scope>
    <source>
        <strain evidence="3">JCM 16949</strain>
    </source>
</reference>
<feature type="signal peptide" evidence="1">
    <location>
        <begin position="1"/>
        <end position="21"/>
    </location>
</feature>
<organism evidence="2 3">
    <name type="scientific">Leifsonella bigeumensis</name>
    <dbReference type="NCBI Taxonomy" id="433643"/>
    <lineage>
        <taxon>Bacteria</taxon>
        <taxon>Bacillati</taxon>
        <taxon>Actinomycetota</taxon>
        <taxon>Actinomycetes</taxon>
        <taxon>Micrococcales</taxon>
        <taxon>Microbacteriaceae</taxon>
        <taxon>Leifsonella</taxon>
    </lineage>
</organism>
<name>A0ABP7FK78_9MICO</name>
<comment type="caution">
    <text evidence="2">The sequence shown here is derived from an EMBL/GenBank/DDBJ whole genome shotgun (WGS) entry which is preliminary data.</text>
</comment>
<evidence type="ECO:0000256" key="1">
    <source>
        <dbReference type="SAM" id="SignalP"/>
    </source>
</evidence>
<gene>
    <name evidence="2" type="ORF">GCM10022239_16570</name>
</gene>
<dbReference type="Proteomes" id="UP001501004">
    <property type="component" value="Unassembled WGS sequence"/>
</dbReference>